<dbReference type="AlphaFoldDB" id="A0ABD5AYV4"/>
<dbReference type="InterPro" id="IPR023753">
    <property type="entry name" value="FAD/NAD-binding_dom"/>
</dbReference>
<dbReference type="Pfam" id="PF07992">
    <property type="entry name" value="Pyr_redox_2"/>
    <property type="match status" value="1"/>
</dbReference>
<name>A0ABD5AYV4_STACR</name>
<dbReference type="Gene3D" id="3.50.50.60">
    <property type="entry name" value="FAD/NAD(P)-binding domain"/>
    <property type="match status" value="1"/>
</dbReference>
<organism evidence="3 4">
    <name type="scientific">Staphylococcus chromogenes</name>
    <name type="common">Staphylococcus hyicus subsp. chromogenes</name>
    <dbReference type="NCBI Taxonomy" id="46126"/>
    <lineage>
        <taxon>Bacteria</taxon>
        <taxon>Bacillati</taxon>
        <taxon>Bacillota</taxon>
        <taxon>Bacilli</taxon>
        <taxon>Bacillales</taxon>
        <taxon>Staphylococcaceae</taxon>
        <taxon>Staphylococcus</taxon>
    </lineage>
</organism>
<evidence type="ECO:0000313" key="4">
    <source>
        <dbReference type="Proteomes" id="UP001240157"/>
    </source>
</evidence>
<sequence length="112" mass="12606">MKQYDVVFLGSGHAAWHAALTLKQSGKQVAIVEKDTIAGTCTNYGCNAKILLEGPYEVLEEAKQYPNIIDSHNLEVNWKNLMRYKEKVINPMSETLTSMFEQQEIDVIMGKG</sequence>
<dbReference type="RefSeq" id="WP_308891203.1">
    <property type="nucleotide sequence ID" value="NZ_JAVGJF010000194.1"/>
</dbReference>
<reference evidence="3 4" key="1">
    <citation type="submission" date="2023-08" db="EMBL/GenBank/DDBJ databases">
        <title>Whole genome sequencing of Staphylococcus chromogenes NNSch 2386.</title>
        <authorList>
            <person name="Kropotov V.S."/>
            <person name="Boriskina E.V."/>
            <person name="Gordinskaya N.A."/>
            <person name="Shkurkina I.S."/>
            <person name="Kryazhev D.V."/>
            <person name="Alekseeva A.E."/>
            <person name="Makhova M.A."/>
        </authorList>
    </citation>
    <scope>NUCLEOTIDE SEQUENCE [LARGE SCALE GENOMIC DNA]</scope>
    <source>
        <strain evidence="3 4">NNSch 2386</strain>
    </source>
</reference>
<evidence type="ECO:0000256" key="1">
    <source>
        <dbReference type="ARBA" id="ARBA00007532"/>
    </source>
</evidence>
<evidence type="ECO:0000259" key="2">
    <source>
        <dbReference type="Pfam" id="PF07992"/>
    </source>
</evidence>
<accession>A0ABD5AYV4</accession>
<evidence type="ECO:0000313" key="3">
    <source>
        <dbReference type="EMBL" id="MDQ7176541.1"/>
    </source>
</evidence>
<dbReference type="Proteomes" id="UP001240157">
    <property type="component" value="Unassembled WGS sequence"/>
</dbReference>
<proteinExistence type="inferred from homology"/>
<dbReference type="InterPro" id="IPR036188">
    <property type="entry name" value="FAD/NAD-bd_sf"/>
</dbReference>
<dbReference type="PRINTS" id="PR00411">
    <property type="entry name" value="PNDRDTASEI"/>
</dbReference>
<dbReference type="InterPro" id="IPR050151">
    <property type="entry name" value="Class-I_Pyr_Nuc-Dis_Oxidored"/>
</dbReference>
<dbReference type="PANTHER" id="PTHR22912">
    <property type="entry name" value="DISULFIDE OXIDOREDUCTASE"/>
    <property type="match status" value="1"/>
</dbReference>
<comment type="caution">
    <text evidence="3">The sequence shown here is derived from an EMBL/GenBank/DDBJ whole genome shotgun (WGS) entry which is preliminary data.</text>
</comment>
<protein>
    <submittedName>
        <fullName evidence="3">FAD-dependent oxidoreductase</fullName>
    </submittedName>
</protein>
<dbReference type="SUPFAM" id="SSF51905">
    <property type="entry name" value="FAD/NAD(P)-binding domain"/>
    <property type="match status" value="1"/>
</dbReference>
<dbReference type="EMBL" id="JAVGJF010000194">
    <property type="protein sequence ID" value="MDQ7176541.1"/>
    <property type="molecule type" value="Genomic_DNA"/>
</dbReference>
<feature type="domain" description="FAD/NAD(P)-binding" evidence="2">
    <location>
        <begin position="4"/>
        <end position="111"/>
    </location>
</feature>
<dbReference type="PANTHER" id="PTHR22912:SF151">
    <property type="entry name" value="DIHYDROLIPOYL DEHYDROGENASE, MITOCHONDRIAL"/>
    <property type="match status" value="1"/>
</dbReference>
<feature type="non-terminal residue" evidence="3">
    <location>
        <position position="112"/>
    </location>
</feature>
<gene>
    <name evidence="3" type="ORF">RCF65_11170</name>
</gene>
<comment type="similarity">
    <text evidence="1">Belongs to the class-I pyridine nucleotide-disulfide oxidoreductase family.</text>
</comment>